<reference evidence="2" key="1">
    <citation type="submission" date="2020-02" db="EMBL/GenBank/DDBJ databases">
        <authorList>
            <person name="Meier V. D."/>
        </authorList>
    </citation>
    <scope>NUCLEOTIDE SEQUENCE</scope>
    <source>
        <strain evidence="2">AVDCRST_MAG68</strain>
    </source>
</reference>
<feature type="compositionally biased region" description="Basic residues" evidence="1">
    <location>
        <begin position="39"/>
        <end position="57"/>
    </location>
</feature>
<feature type="compositionally biased region" description="Basic residues" evidence="1">
    <location>
        <begin position="211"/>
        <end position="229"/>
    </location>
</feature>
<dbReference type="AlphaFoldDB" id="A0A6J4KLR3"/>
<protein>
    <submittedName>
        <fullName evidence="2">Sodium-dependent phosphate transporter</fullName>
    </submittedName>
</protein>
<evidence type="ECO:0000313" key="2">
    <source>
        <dbReference type="EMBL" id="CAA9309556.1"/>
    </source>
</evidence>
<feature type="region of interest" description="Disordered" evidence="1">
    <location>
        <begin position="39"/>
        <end position="69"/>
    </location>
</feature>
<dbReference type="EMBL" id="CADCTW010000064">
    <property type="protein sequence ID" value="CAA9309556.1"/>
    <property type="molecule type" value="Genomic_DNA"/>
</dbReference>
<feature type="compositionally biased region" description="Low complexity" evidence="1">
    <location>
        <begin position="311"/>
        <end position="320"/>
    </location>
</feature>
<feature type="compositionally biased region" description="Basic and acidic residues" evidence="1">
    <location>
        <begin position="171"/>
        <end position="185"/>
    </location>
</feature>
<feature type="region of interest" description="Disordered" evidence="1">
    <location>
        <begin position="101"/>
        <end position="362"/>
    </location>
</feature>
<sequence>DTRFAALDLGGGVRFRCGRGCISPFGAVFRGRAARRVRHRAGRRGRARPLPVRRHPAGGRAAAGGGRPHEAVPGAMHHQPLRRGGHGHGGHHAARFLLGHHHHGDRAGGRGGAGLHPLAGRDPGGEHRDHDLQPDHRAGRGPLRPVRARGGAAPHHGWGKPRAEAGGAGDPGDRTRILRPGRDGPGRGAAQGAAVVHRLDGPPGESAAGGGRRRAGHHHRPILQRHAGHRDHAGGPGPAHPAGRDRADAGRGDRHLRGHPPRLHREVARRAASRDVPPDVQRHHGRHRAAAHPRDRGAGAARDPRRRRGALRGQRARALQRGGGAGGAPVPPPDRPRAPPPDPRRAQRGKAGSEAGAAHERI</sequence>
<feature type="non-terminal residue" evidence="2">
    <location>
        <position position="1"/>
    </location>
</feature>
<accession>A0A6J4KLR3</accession>
<feature type="non-terminal residue" evidence="2">
    <location>
        <position position="362"/>
    </location>
</feature>
<gene>
    <name evidence="2" type="ORF">AVDCRST_MAG68-1097</name>
</gene>
<evidence type="ECO:0000256" key="1">
    <source>
        <dbReference type="SAM" id="MobiDB-lite"/>
    </source>
</evidence>
<feature type="compositionally biased region" description="Basic and acidic residues" evidence="1">
    <location>
        <begin position="334"/>
        <end position="345"/>
    </location>
</feature>
<organism evidence="2">
    <name type="scientific">uncultured Gemmatimonadota bacterium</name>
    <dbReference type="NCBI Taxonomy" id="203437"/>
    <lineage>
        <taxon>Bacteria</taxon>
        <taxon>Pseudomonadati</taxon>
        <taxon>Gemmatimonadota</taxon>
        <taxon>environmental samples</taxon>
    </lineage>
</organism>
<feature type="compositionally biased region" description="Basic and acidic residues" evidence="1">
    <location>
        <begin position="242"/>
        <end position="255"/>
    </location>
</feature>
<feature type="compositionally biased region" description="Basic and acidic residues" evidence="1">
    <location>
        <begin position="263"/>
        <end position="282"/>
    </location>
</feature>
<proteinExistence type="predicted"/>
<name>A0A6J4KLR3_9BACT</name>
<feature type="compositionally biased region" description="Basic and acidic residues" evidence="1">
    <location>
        <begin position="123"/>
        <end position="138"/>
    </location>
</feature>